<organism evidence="3 4">
    <name type="scientific">Giardia intestinalis</name>
    <name type="common">Giardia lamblia</name>
    <dbReference type="NCBI Taxonomy" id="5741"/>
    <lineage>
        <taxon>Eukaryota</taxon>
        <taxon>Metamonada</taxon>
        <taxon>Diplomonadida</taxon>
        <taxon>Hexamitidae</taxon>
        <taxon>Giardiinae</taxon>
        <taxon>Giardia</taxon>
    </lineage>
</organism>
<dbReference type="PROSITE" id="PS50293">
    <property type="entry name" value="TPR_REGION"/>
    <property type="match status" value="1"/>
</dbReference>
<protein>
    <submittedName>
        <fullName evidence="3">Putative TPR repeat family protein</fullName>
    </submittedName>
</protein>
<gene>
    <name evidence="3" type="ORF">GSB_21498</name>
</gene>
<dbReference type="InterPro" id="IPR011990">
    <property type="entry name" value="TPR-like_helical_dom_sf"/>
</dbReference>
<feature type="repeat" description="TPR" evidence="2">
    <location>
        <begin position="134"/>
        <end position="167"/>
    </location>
</feature>
<dbReference type="SUPFAM" id="SSF48452">
    <property type="entry name" value="TPR-like"/>
    <property type="match status" value="1"/>
</dbReference>
<dbReference type="PROSITE" id="PS50005">
    <property type="entry name" value="TPR"/>
    <property type="match status" value="3"/>
</dbReference>
<dbReference type="PANTHER" id="PTHR46423">
    <property type="entry name" value="RNA POLYMERASE II-ASSOCIATED PROTEIN 3"/>
    <property type="match status" value="1"/>
</dbReference>
<dbReference type="VEuPathDB" id="GiardiaDB:QR46_3445"/>
<dbReference type="AlphaFoldDB" id="V6TRW8"/>
<dbReference type="PANTHER" id="PTHR46423:SF1">
    <property type="entry name" value="RNA POLYMERASE II-ASSOCIATED PROTEIN 3"/>
    <property type="match status" value="1"/>
</dbReference>
<dbReference type="Proteomes" id="UP000018040">
    <property type="component" value="Unassembled WGS sequence"/>
</dbReference>
<dbReference type="VEuPathDB" id="GiardiaDB:GL50581_513"/>
<dbReference type="OrthoDB" id="1872379at2759"/>
<feature type="repeat" description="TPR" evidence="2">
    <location>
        <begin position="100"/>
        <end position="133"/>
    </location>
</feature>
<dbReference type="Gene3D" id="1.25.40.10">
    <property type="entry name" value="Tetratricopeptide repeat domain"/>
    <property type="match status" value="1"/>
</dbReference>
<comment type="caution">
    <text evidence="3">The sequence shown here is derived from an EMBL/GenBank/DDBJ whole genome shotgun (WGS) entry which is preliminary data.</text>
</comment>
<dbReference type="InterPro" id="IPR051966">
    <property type="entry name" value="RPAP3"/>
</dbReference>
<dbReference type="VEuPathDB" id="GiardiaDB:DHA2_21498"/>
<dbReference type="VEuPathDB" id="GiardiaDB:GL50803_0021498"/>
<dbReference type="EMBL" id="AHHH01000125">
    <property type="protein sequence ID" value="ESU41476.1"/>
    <property type="molecule type" value="Genomic_DNA"/>
</dbReference>
<dbReference type="Pfam" id="PF00515">
    <property type="entry name" value="TPR_1"/>
    <property type="match status" value="1"/>
</dbReference>
<evidence type="ECO:0000313" key="4">
    <source>
        <dbReference type="Proteomes" id="UP000018040"/>
    </source>
</evidence>
<sequence length="416" mass="46046">VANNTAKHAKCKLIPINLKFLNLIDLRSYLMIDIQAKIRHQALSNAAALKEVGEFVERISKKDEEVAHAAATFDPSTIKIPPIRCYEIPLEEEKSGLYTAEEYKAVGNKLFGERKFEKALEYYECAGRMDPGMAAAFGNAGLCYQKLKREDEALASFSRAIEIDPQYTKILVRRGRLYLDRGDYNASHADLSLALTLLPEKGRHEVQQDLELVKSKMVVVTANPTTTAAPADLSTGQSIKGKGKSIAIDMSCLDEPVESNSPIGSPPRPAAVQLRASKNNIPSNRSKPAVPPPPTSAFSLYSDVLHLSDHLDVLAEYLNSFHSAVLESYLSSQLTDKEVRSIVAAIGLRKLSAKKTINTFYALTHLPNLSFLSPFLSEGIKTTMRDTLAWALHQIPEEQALVYNERNDEVREAFCL</sequence>
<reference evidence="4" key="1">
    <citation type="submission" date="2012-02" db="EMBL/GenBank/DDBJ databases">
        <title>Genome sequencing of Giardia lamblia Genotypes A2 and B isolates (DH and GS) and comparative analysis with the genomes of Genotypes A1 and E (WB and Pig).</title>
        <authorList>
            <person name="Adam R."/>
            <person name="Dahlstrom E."/>
            <person name="Martens C."/>
            <person name="Bruno D."/>
            <person name="Barbian K."/>
            <person name="Porcella S.F."/>
            <person name="Nash T."/>
        </authorList>
    </citation>
    <scope>NUCLEOTIDE SEQUENCE</scope>
    <source>
        <strain evidence="4">GS</strain>
    </source>
</reference>
<keyword evidence="1 2" id="KW-0802">TPR repeat</keyword>
<proteinExistence type="predicted"/>
<accession>V6TRW8</accession>
<dbReference type="InterPro" id="IPR019734">
    <property type="entry name" value="TPR_rpt"/>
</dbReference>
<reference evidence="3 4" key="2">
    <citation type="journal article" date="2013" name="Genome Biol. Evol.">
        <title>Genome sequencing of Giardia lamblia genotypes A2 and B isolates (DH and GS) and comparative analysis with the genomes of genotypes A1 and E (WB and Pig).</title>
        <authorList>
            <person name="Adam R.D."/>
            <person name="Dahlstrom E.W."/>
            <person name="Martens C.A."/>
            <person name="Bruno D.P."/>
            <person name="Barbian K.D."/>
            <person name="Ricklefs S.M."/>
            <person name="Hernandez M.M."/>
            <person name="Narla N.P."/>
            <person name="Patel R.B."/>
            <person name="Porcella S.F."/>
            <person name="Nash T.E."/>
        </authorList>
    </citation>
    <scope>NUCLEOTIDE SEQUENCE [LARGE SCALE GENOMIC DNA]</scope>
    <source>
        <strain evidence="3 4">GS</strain>
    </source>
</reference>
<evidence type="ECO:0000313" key="3">
    <source>
        <dbReference type="EMBL" id="ESU41476.1"/>
    </source>
</evidence>
<name>V6TRW8_GIAIN</name>
<dbReference type="SMART" id="SM00028">
    <property type="entry name" value="TPR"/>
    <property type="match status" value="3"/>
</dbReference>
<feature type="non-terminal residue" evidence="3">
    <location>
        <position position="1"/>
    </location>
</feature>
<evidence type="ECO:0000256" key="1">
    <source>
        <dbReference type="ARBA" id="ARBA00022803"/>
    </source>
</evidence>
<evidence type="ECO:0000256" key="2">
    <source>
        <dbReference type="PROSITE-ProRule" id="PRU00339"/>
    </source>
</evidence>
<dbReference type="GO" id="GO:0101031">
    <property type="term" value="C:protein folding chaperone complex"/>
    <property type="evidence" value="ECO:0007669"/>
    <property type="project" value="TreeGrafter"/>
</dbReference>
<feature type="repeat" description="TPR" evidence="2">
    <location>
        <begin position="168"/>
        <end position="201"/>
    </location>
</feature>